<reference evidence="1 2" key="1">
    <citation type="submission" date="2011-09" db="EMBL/GenBank/DDBJ databases">
        <title>The Genome Sequence of Bacillus smithii 7_3_47FAA.</title>
        <authorList>
            <consortium name="The Broad Institute Genome Sequencing Platform"/>
            <person name="Earl A."/>
            <person name="Ward D."/>
            <person name="Feldgarden M."/>
            <person name="Gevers D."/>
            <person name="Daigneault M."/>
            <person name="Strauss J."/>
            <person name="Allen-Vercoe E."/>
            <person name="Young S.K."/>
            <person name="Zeng Q."/>
            <person name="Gargeya S."/>
            <person name="Fitzgerald M."/>
            <person name="Haas B."/>
            <person name="Abouelleil A."/>
            <person name="Alvarado L."/>
            <person name="Arachchi H.M."/>
            <person name="Berlin A."/>
            <person name="Brown A."/>
            <person name="Chapman S.B."/>
            <person name="Chen Z."/>
            <person name="Dunbar C."/>
            <person name="Freedman E."/>
            <person name="Gearin G."/>
            <person name="Goldberg J."/>
            <person name="Griggs A."/>
            <person name="Gujja S."/>
            <person name="Heiman D."/>
            <person name="Howarth C."/>
            <person name="Larson L."/>
            <person name="Lui A."/>
            <person name="MacDonald P.J.P."/>
            <person name="Montmayeur A."/>
            <person name="Murphy C."/>
            <person name="Neiman D."/>
            <person name="Pearson M."/>
            <person name="Priest M."/>
            <person name="Roberts A."/>
            <person name="Saif S."/>
            <person name="Shea T."/>
            <person name="Shenoy N."/>
            <person name="Sisk P."/>
            <person name="Stolte C."/>
            <person name="Sykes S."/>
            <person name="Wortman J."/>
            <person name="Nusbaum C."/>
            <person name="Birren B."/>
        </authorList>
    </citation>
    <scope>NUCLEOTIDE SEQUENCE [LARGE SCALE GENOMIC DNA]</scope>
    <source>
        <strain evidence="1 2">7_3_47FAA</strain>
    </source>
</reference>
<comment type="caution">
    <text evidence="1">The sequence shown here is derived from an EMBL/GenBank/DDBJ whole genome shotgun (WGS) entry which is preliminary data.</text>
</comment>
<dbReference type="PATRIC" id="fig|665952.3.peg.1454"/>
<name>G9QKB6_9BACI</name>
<accession>G9QKB6</accession>
<dbReference type="EMBL" id="ACWF01000070">
    <property type="protein sequence ID" value="EHL78414.1"/>
    <property type="molecule type" value="Genomic_DNA"/>
</dbReference>
<evidence type="ECO:0000313" key="2">
    <source>
        <dbReference type="Proteomes" id="UP000011747"/>
    </source>
</evidence>
<evidence type="ECO:0000313" key="1">
    <source>
        <dbReference type="EMBL" id="EHL78414.1"/>
    </source>
</evidence>
<organism evidence="1 2">
    <name type="scientific">Bacillus smithii 7_3_47FAA</name>
    <dbReference type="NCBI Taxonomy" id="665952"/>
    <lineage>
        <taxon>Bacteria</taxon>
        <taxon>Bacillati</taxon>
        <taxon>Bacillota</taxon>
        <taxon>Bacilli</taxon>
        <taxon>Bacillales</taxon>
        <taxon>Bacillaceae</taxon>
        <taxon>Bacillus</taxon>
    </lineage>
</organism>
<sequence length="111" mass="13540">MEDIIKRLEMLEYHQQLLIQMVDKNRHEFDWLIIKNRLTKEETAEFFELCEELNKKYQEQKADGFVFHVPLFQEFEKRLHSKLDCKEVIAACIKQGLYKELMIQLYKNLSN</sequence>
<keyword evidence="2" id="KW-1185">Reference proteome</keyword>
<evidence type="ECO:0008006" key="3">
    <source>
        <dbReference type="Google" id="ProtNLM"/>
    </source>
</evidence>
<protein>
    <recommendedName>
        <fullName evidence="3">DUF1878 domain-containing protein</fullName>
    </recommendedName>
</protein>
<dbReference type="Pfam" id="PF08963">
    <property type="entry name" value="DUF1878"/>
    <property type="match status" value="1"/>
</dbReference>
<dbReference type="AlphaFoldDB" id="G9QKB6"/>
<proteinExistence type="predicted"/>
<dbReference type="Proteomes" id="UP000011747">
    <property type="component" value="Unassembled WGS sequence"/>
</dbReference>
<dbReference type="RefSeq" id="WP_003353760.1">
    <property type="nucleotide sequence ID" value="NZ_JH414748.1"/>
</dbReference>
<dbReference type="Gene3D" id="1.10.3750.10">
    <property type="entry name" value="YhaI-like"/>
    <property type="match status" value="1"/>
</dbReference>
<dbReference type="HOGENOM" id="CLU_137874_1_0_9"/>
<dbReference type="SUPFAM" id="SSF109915">
    <property type="entry name" value="Hypothetical protein YhaI"/>
    <property type="match status" value="1"/>
</dbReference>
<dbReference type="InterPro" id="IPR015058">
    <property type="entry name" value="DUF1878"/>
</dbReference>
<dbReference type="InterPro" id="IPR035945">
    <property type="entry name" value="YhaI-like_sf"/>
</dbReference>
<dbReference type="GeneID" id="87581071"/>
<gene>
    <name evidence="1" type="ORF">HMPREF1015_01655</name>
</gene>